<feature type="region of interest" description="Disordered" evidence="1">
    <location>
        <begin position="848"/>
        <end position="872"/>
    </location>
</feature>
<keyword evidence="2" id="KW-0472">Membrane</keyword>
<evidence type="ECO:0000313" key="4">
    <source>
        <dbReference type="Proteomes" id="UP000036700"/>
    </source>
</evidence>
<dbReference type="PANTHER" id="PTHR30441">
    <property type="entry name" value="DUF748 DOMAIN-CONTAINING PROTEIN"/>
    <property type="match status" value="1"/>
</dbReference>
<dbReference type="GO" id="GO:0090313">
    <property type="term" value="P:regulation of protein targeting to membrane"/>
    <property type="evidence" value="ECO:0007669"/>
    <property type="project" value="TreeGrafter"/>
</dbReference>
<keyword evidence="4" id="KW-1185">Reference proteome</keyword>
<dbReference type="Proteomes" id="UP000036700">
    <property type="component" value="Chromosome"/>
</dbReference>
<organism evidence="3 4">
    <name type="scientific">Pandoraea thiooxydans</name>
    <dbReference type="NCBI Taxonomy" id="445709"/>
    <lineage>
        <taxon>Bacteria</taxon>
        <taxon>Pseudomonadati</taxon>
        <taxon>Pseudomonadota</taxon>
        <taxon>Betaproteobacteria</taxon>
        <taxon>Burkholderiales</taxon>
        <taxon>Burkholderiaceae</taxon>
        <taxon>Pandoraea</taxon>
    </lineage>
</organism>
<dbReference type="OrthoDB" id="9757969at2"/>
<dbReference type="STRING" id="445709.ABW99_11170"/>
<dbReference type="RefSeq" id="WP_047214554.1">
    <property type="nucleotide sequence ID" value="NZ_CP011568.3"/>
</dbReference>
<sequence>MADPAHNPTRSNIVLQRVKAVGRSPRTRKGGLIALVVVLLFGLVTFFGVPPLMHRVVAQKLSQWLERPVSFGDISVNPYTLRLDVHNVHIGGRQAGQQFVDIGLLHVDVSWSSLFRFAPVIDELTIDRPNIHIVRTAEQRFNFSDLIDKATQGPKPKEPSKPARFAIYNVQVHDGTIQFDDRVLDTQHQVQHLQLGIPFIANLPSDTNVFVQPLLQATVDGSPLHVSGKLKPFASSLDSIVDLKLDRFDVPRYLGYVPAALPFDLKQGTLSADLHVQFVRTGSTPNITLSGTLGMDNVDLRDTHGAALVTLKHAEANLGDVEPLRNFVHLNAVRIDGLAPTVTIQKDGKLNFQQLLATPRAAARTAPTADATVAVAKPAAAAPSAPSATSVAAASSPAASSAAAAKTAPNTATKAATPTPLDLAITAFNLTNSTLHYRDERAGPAAVATLDNIHIALRDVQTLGNAPGSYDIGAQLSTGGSLAAQGGFTLSSAQANGDIALHDITLSALQPLLKPVFAGDIKGGTLSARAKFKGQFATGKPDLQVAPASIALDRLDLRTPDKRDAPLKVAALDAQLTSFDLLRKHVDVGSITVKGLDAAIRREHDGAINLLKLAAAAPAHDKAGAPAKAPTRHGAAPAAEQSRSNPWQWQIGALGLENAAVSFDDEAVTGRPVKVRLTALNAKVQGISQDLAKPLAVEINGKVQPRGTLNITGTVSPEPLKGALTVRTQSLDLAAFEPYIDTTLNASIASALLSAQGKLGFARPHDKIEVSYLGNATLGNVLMRDKLTSESFLRWGALNAEHIDFRYGMGEPKVHVGALSLSRFYSRIIINSNGRLNLEDVVAKKTEAPKSLTRAEPQGTPATPAPAPASGPVAGAGKVIPADIAIGRVTLQGGRINFTDNFIKPNYTANLTQIGGSIGAFGTRSTAPADVVLKGSVDNDAPINIDGKINPLTPMAFVDLKAKADGIELTNLTPYSDKYTGYPIEKGKLSLDVHYLLDQGKLTADNHIFIDQLTFGDRVENDTATNLPVRLAVALLKNSRGEIDVQIPVSGSLSDPQFSLGSVIVRAFVNLIVKAVTAPFNLLASAFGGGDQQLGFVAFAPGSSTLDEASIKKLETLVKALNDRPALQLDIIGRVDPNKDIEGLRKAKVMRLVRAQKREALIAEGANPDTGPITVAPNEYNKYLELAYKAAKFPKPRNFIGFAKSLPPAEMEKLMAANMTVTEQDLRALANARANAVREWFNGKIAANRLFVVAPKLTAEGIKDKGDTTRVDFSLK</sequence>
<keyword evidence="2" id="KW-1133">Transmembrane helix</keyword>
<dbReference type="PATRIC" id="fig|445709.3.peg.2375"/>
<evidence type="ECO:0000256" key="2">
    <source>
        <dbReference type="SAM" id="Phobius"/>
    </source>
</evidence>
<feature type="transmembrane region" description="Helical" evidence="2">
    <location>
        <begin position="32"/>
        <end position="53"/>
    </location>
</feature>
<dbReference type="KEGG" id="ptx:ABW99_11170"/>
<dbReference type="GO" id="GO:0005886">
    <property type="term" value="C:plasma membrane"/>
    <property type="evidence" value="ECO:0007669"/>
    <property type="project" value="TreeGrafter"/>
</dbReference>
<evidence type="ECO:0008006" key="5">
    <source>
        <dbReference type="Google" id="ProtNLM"/>
    </source>
</evidence>
<gene>
    <name evidence="3" type="ORF">ABW99_11170</name>
</gene>
<keyword evidence="2" id="KW-0812">Transmembrane</keyword>
<dbReference type="Pfam" id="PF05359">
    <property type="entry name" value="DUF748"/>
    <property type="match status" value="3"/>
</dbReference>
<dbReference type="InterPro" id="IPR008023">
    <property type="entry name" value="DUF748"/>
</dbReference>
<protein>
    <recommendedName>
        <fullName evidence="5">AsmA domain-containing protein</fullName>
    </recommendedName>
</protein>
<accession>A0A0G3ETL9</accession>
<dbReference type="AlphaFoldDB" id="A0A0G3ETL9"/>
<dbReference type="Gene3D" id="3.30.1330.60">
    <property type="entry name" value="OmpA-like domain"/>
    <property type="match status" value="1"/>
</dbReference>
<proteinExistence type="predicted"/>
<reference evidence="4" key="1">
    <citation type="submission" date="2015-06" db="EMBL/GenBank/DDBJ databases">
        <authorList>
            <person name="Lim Y.L."/>
            <person name="Ee R."/>
            <person name="Yong D."/>
            <person name="How K.Y."/>
            <person name="Yin W.F."/>
            <person name="Chan K.G."/>
        </authorList>
    </citation>
    <scope>NUCLEOTIDE SEQUENCE [LARGE SCALE GENOMIC DNA]</scope>
    <source>
        <strain evidence="4">DSM 25325</strain>
    </source>
</reference>
<feature type="region of interest" description="Disordered" evidence="1">
    <location>
        <begin position="621"/>
        <end position="645"/>
    </location>
</feature>
<dbReference type="InterPro" id="IPR036737">
    <property type="entry name" value="OmpA-like_sf"/>
</dbReference>
<evidence type="ECO:0000313" key="3">
    <source>
        <dbReference type="EMBL" id="AKJ68692.1"/>
    </source>
</evidence>
<name>A0A0G3ETL9_9BURK</name>
<dbReference type="EMBL" id="CP011568">
    <property type="protein sequence ID" value="AKJ68692.1"/>
    <property type="molecule type" value="Genomic_DNA"/>
</dbReference>
<dbReference type="InterPro" id="IPR052894">
    <property type="entry name" value="AsmA-related"/>
</dbReference>
<evidence type="ECO:0000256" key="1">
    <source>
        <dbReference type="SAM" id="MobiDB-lite"/>
    </source>
</evidence>
<dbReference type="PANTHER" id="PTHR30441:SF8">
    <property type="entry name" value="DUF748 DOMAIN-CONTAINING PROTEIN"/>
    <property type="match status" value="1"/>
</dbReference>